<gene>
    <name evidence="2" type="ORF">GCM10023161_45070</name>
</gene>
<dbReference type="Proteomes" id="UP001501417">
    <property type="component" value="Unassembled WGS sequence"/>
</dbReference>
<reference evidence="3" key="1">
    <citation type="journal article" date="2019" name="Int. J. Syst. Evol. Microbiol.">
        <title>The Global Catalogue of Microorganisms (GCM) 10K type strain sequencing project: providing services to taxonomists for standard genome sequencing and annotation.</title>
        <authorList>
            <consortium name="The Broad Institute Genomics Platform"/>
            <consortium name="The Broad Institute Genome Sequencing Center for Infectious Disease"/>
            <person name="Wu L."/>
            <person name="Ma J."/>
        </authorList>
    </citation>
    <scope>NUCLEOTIDE SEQUENCE [LARGE SCALE GENOMIC DNA]</scope>
    <source>
        <strain evidence="3">JCM 17782</strain>
    </source>
</reference>
<dbReference type="EMBL" id="BAABGF010000052">
    <property type="protein sequence ID" value="GAA4294971.1"/>
    <property type="molecule type" value="Genomic_DNA"/>
</dbReference>
<name>A0ABP8F4P0_9MYCO</name>
<evidence type="ECO:0000313" key="2">
    <source>
        <dbReference type="EMBL" id="GAA4294971.1"/>
    </source>
</evidence>
<keyword evidence="3" id="KW-1185">Reference proteome</keyword>
<protein>
    <submittedName>
        <fullName evidence="2">Uncharacterized protein</fullName>
    </submittedName>
</protein>
<evidence type="ECO:0000313" key="3">
    <source>
        <dbReference type="Proteomes" id="UP001501417"/>
    </source>
</evidence>
<feature type="compositionally biased region" description="Low complexity" evidence="1">
    <location>
        <begin position="60"/>
        <end position="73"/>
    </location>
</feature>
<comment type="caution">
    <text evidence="2">The sequence shown here is derived from an EMBL/GenBank/DDBJ whole genome shotgun (WGS) entry which is preliminary data.</text>
</comment>
<accession>A0ABP8F4P0</accession>
<sequence length="88" mass="9027">MRYMRVPGSPKGQGTNRDAVNPARRAYPTPTPRPATYNSPTTPGGARRSHSSRTNNAAVATGPPIGAAPDPAASGRLIDAYTVASVGP</sequence>
<organism evidence="2 3">
    <name type="scientific">Mycobacterium paraffinicum</name>
    <dbReference type="NCBI Taxonomy" id="53378"/>
    <lineage>
        <taxon>Bacteria</taxon>
        <taxon>Bacillati</taxon>
        <taxon>Actinomycetota</taxon>
        <taxon>Actinomycetes</taxon>
        <taxon>Mycobacteriales</taxon>
        <taxon>Mycobacteriaceae</taxon>
        <taxon>Mycobacterium</taxon>
    </lineage>
</organism>
<proteinExistence type="predicted"/>
<feature type="region of interest" description="Disordered" evidence="1">
    <location>
        <begin position="1"/>
        <end position="73"/>
    </location>
</feature>
<evidence type="ECO:0000256" key="1">
    <source>
        <dbReference type="SAM" id="MobiDB-lite"/>
    </source>
</evidence>